<evidence type="ECO:0000313" key="5">
    <source>
        <dbReference type="Proteomes" id="UP000339690"/>
    </source>
</evidence>
<keyword evidence="5" id="KW-1185">Reference proteome</keyword>
<keyword evidence="2 4" id="KW-0413">Isomerase</keyword>
<dbReference type="GO" id="GO:0006004">
    <property type="term" value="P:fucose metabolic process"/>
    <property type="evidence" value="ECO:0007669"/>
    <property type="project" value="TreeGrafter"/>
</dbReference>
<gene>
    <name evidence="4" type="ORF">GI584_22490</name>
</gene>
<sequence>MLKGIPNILSPELLKTLHEMGHGDEIVIGDGNFPAANYANHLIRCDGHNVPDLLEAILELFPLDTFVNKPVTLMQVVDQQNEPIPEIWHKYKNILSIHQMDGSQIGYEERFDFYERSKRAYAIIATTEKALYANIILKKGVIS</sequence>
<evidence type="ECO:0000313" key="4">
    <source>
        <dbReference type="EMBL" id="QGH36653.1"/>
    </source>
</evidence>
<proteinExistence type="predicted"/>
<comment type="catalytic activity">
    <reaction evidence="1">
        <text>beta-D-ribopyranose = beta-D-ribofuranose</text>
        <dbReference type="Rhea" id="RHEA:25432"/>
        <dbReference type="ChEBI" id="CHEBI:27476"/>
        <dbReference type="ChEBI" id="CHEBI:47002"/>
        <dbReference type="EC" id="5.4.99.62"/>
    </reaction>
</comment>
<evidence type="ECO:0000256" key="3">
    <source>
        <dbReference type="ARBA" id="ARBA00036324"/>
    </source>
</evidence>
<dbReference type="PANTHER" id="PTHR31690:SF4">
    <property type="entry name" value="FUCOSE MUTAROTASE"/>
    <property type="match status" value="1"/>
</dbReference>
<dbReference type="GO" id="GO:0036373">
    <property type="term" value="F:L-fucose mutarotase activity"/>
    <property type="evidence" value="ECO:0007669"/>
    <property type="project" value="UniProtKB-EC"/>
</dbReference>
<dbReference type="EMBL" id="CP045915">
    <property type="protein sequence ID" value="QGH36653.1"/>
    <property type="molecule type" value="Genomic_DNA"/>
</dbReference>
<dbReference type="Pfam" id="PF05025">
    <property type="entry name" value="RbsD_FucU"/>
    <property type="match status" value="1"/>
</dbReference>
<dbReference type="InterPro" id="IPR007721">
    <property type="entry name" value="RbsD_FucU"/>
</dbReference>
<dbReference type="KEGG" id="grc:GI584_22490"/>
<dbReference type="SUPFAM" id="SSF102546">
    <property type="entry name" value="RbsD-like"/>
    <property type="match status" value="1"/>
</dbReference>
<accession>A0A5Q2TRL5</accession>
<comment type="catalytic activity">
    <reaction evidence="3">
        <text>alpha-L-fucose = beta-L-fucose</text>
        <dbReference type="Rhea" id="RHEA:25580"/>
        <dbReference type="ChEBI" id="CHEBI:42548"/>
        <dbReference type="ChEBI" id="CHEBI:42589"/>
        <dbReference type="EC" id="5.1.3.29"/>
    </reaction>
</comment>
<dbReference type="Proteomes" id="UP000339690">
    <property type="component" value="Chromosome"/>
</dbReference>
<dbReference type="InterPro" id="IPR023750">
    <property type="entry name" value="RbsD-like_sf"/>
</dbReference>
<protein>
    <submittedName>
        <fullName evidence="4">Fucose isomerase</fullName>
    </submittedName>
</protein>
<reference evidence="4 5" key="1">
    <citation type="submission" date="2019-11" db="EMBL/GenBank/DDBJ databases">
        <title>Gracilibacillus salitolerans sp. nov., a moderate halophile isolated from a saline soil in northwest China.</title>
        <authorList>
            <person name="Gan L."/>
        </authorList>
    </citation>
    <scope>NUCLEOTIDE SEQUENCE [LARGE SCALE GENOMIC DNA]</scope>
    <source>
        <strain evidence="4 5">SCU50</strain>
    </source>
</reference>
<evidence type="ECO:0000256" key="1">
    <source>
        <dbReference type="ARBA" id="ARBA00000223"/>
    </source>
</evidence>
<dbReference type="InterPro" id="IPR050443">
    <property type="entry name" value="RbsD/FucU_mutarotase"/>
</dbReference>
<organism evidence="4 5">
    <name type="scientific">Gracilibacillus salitolerans</name>
    <dbReference type="NCBI Taxonomy" id="2663022"/>
    <lineage>
        <taxon>Bacteria</taxon>
        <taxon>Bacillati</taxon>
        <taxon>Bacillota</taxon>
        <taxon>Bacilli</taxon>
        <taxon>Bacillales</taxon>
        <taxon>Bacillaceae</taxon>
        <taxon>Gracilibacillus</taxon>
    </lineage>
</organism>
<dbReference type="RefSeq" id="WP_100358645.1">
    <property type="nucleotide sequence ID" value="NZ_CP045915.1"/>
</dbReference>
<dbReference type="GO" id="GO:0062193">
    <property type="term" value="F:D-ribose pyranase activity"/>
    <property type="evidence" value="ECO:0007669"/>
    <property type="project" value="UniProtKB-EC"/>
</dbReference>
<dbReference type="Gene3D" id="3.40.1650.10">
    <property type="entry name" value="RbsD-like domain"/>
    <property type="match status" value="1"/>
</dbReference>
<dbReference type="PANTHER" id="PTHR31690">
    <property type="entry name" value="FUCOSE MUTAROTASE"/>
    <property type="match status" value="1"/>
</dbReference>
<dbReference type="AlphaFoldDB" id="A0A5Q2TRL5"/>
<dbReference type="GO" id="GO:0042806">
    <property type="term" value="F:fucose binding"/>
    <property type="evidence" value="ECO:0007669"/>
    <property type="project" value="TreeGrafter"/>
</dbReference>
<evidence type="ECO:0000256" key="2">
    <source>
        <dbReference type="ARBA" id="ARBA00023235"/>
    </source>
</evidence>
<name>A0A5Q2TRL5_9BACI</name>